<protein>
    <submittedName>
        <fullName evidence="2">Acyltransferase</fullName>
    </submittedName>
</protein>
<dbReference type="Gene3D" id="3.30.559.10">
    <property type="entry name" value="Chloramphenicol acetyltransferase-like domain"/>
    <property type="match status" value="1"/>
</dbReference>
<comment type="caution">
    <text evidence="2">The sequence shown here is derived from an EMBL/GenBank/DDBJ whole genome shotgun (WGS) entry which is preliminary data.</text>
</comment>
<accession>A0ABR5IH35</accession>
<keyword evidence="3" id="KW-1185">Reference proteome</keyword>
<dbReference type="Gene3D" id="3.30.559.30">
    <property type="entry name" value="Nonribosomal peptide synthetase, condensation domain"/>
    <property type="match status" value="1"/>
</dbReference>
<dbReference type="Proteomes" id="UP000037247">
    <property type="component" value="Unassembled WGS sequence"/>
</dbReference>
<dbReference type="Pfam" id="PF00668">
    <property type="entry name" value="Condensation"/>
    <property type="match status" value="1"/>
</dbReference>
<evidence type="ECO:0000313" key="3">
    <source>
        <dbReference type="Proteomes" id="UP000037247"/>
    </source>
</evidence>
<sequence length="473" mass="51928">MVKFGLIDEWQPRAGAVTSWTLSPEAVAAGSKAPVHPVPASHQQEEYLNAALRNESAGFRFSRLCLEAFDFQTPLDRGALERAVTTFLRRHDTYLSWFSAEKDGSIARHVVEPEIVELSATDHGTIGTAEEIRTLISDITPGPFHWNCFTFGTIEWDGGFTLYAAVDHLNTDGISQALTCVELITLYSNEAFGLKNPLPEIGSYLRYCEHERSVSRDLTTDSPEVRRWVELIQNNGGELPHFPLPLGTESEGYTRSGHVTENVFDESAAQRFEKICKENGANMTAGLLAVAAIAYCEFTGAAEYLAMTPKSTRAVGAELNSVGWFTSLIPVPIAVTPGANFTDVAALAGQSYTAGKDLTDVSLHRVAQLVSDDDAVDIPVGWTVPMFSYIDVRKLPGVDLFDAINGCLYGNRGSSEEVFMWVNRFNDQTSMTFLFPDTAEGRDSLALYTEKVKKIMRAVADQGDYQPELPAAN</sequence>
<evidence type="ECO:0000259" key="1">
    <source>
        <dbReference type="Pfam" id="PF00668"/>
    </source>
</evidence>
<evidence type="ECO:0000313" key="2">
    <source>
        <dbReference type="EMBL" id="KNA92988.1"/>
    </source>
</evidence>
<organism evidence="2 3">
    <name type="scientific">Gordonia jacobaea</name>
    <dbReference type="NCBI Taxonomy" id="122202"/>
    <lineage>
        <taxon>Bacteria</taxon>
        <taxon>Bacillati</taxon>
        <taxon>Actinomycetota</taxon>
        <taxon>Actinomycetes</taxon>
        <taxon>Mycobacteriales</taxon>
        <taxon>Gordoniaceae</taxon>
        <taxon>Gordonia</taxon>
    </lineage>
</organism>
<dbReference type="RefSeq" id="WP_049697085.1">
    <property type="nucleotide sequence ID" value="NZ_JAQDQF010000001.1"/>
</dbReference>
<dbReference type="EMBL" id="LDTZ01000013">
    <property type="protein sequence ID" value="KNA92988.1"/>
    <property type="molecule type" value="Genomic_DNA"/>
</dbReference>
<dbReference type="GO" id="GO:0016746">
    <property type="term" value="F:acyltransferase activity"/>
    <property type="evidence" value="ECO:0007669"/>
    <property type="project" value="UniProtKB-KW"/>
</dbReference>
<feature type="domain" description="Condensation" evidence="1">
    <location>
        <begin position="69"/>
        <end position="346"/>
    </location>
</feature>
<keyword evidence="2" id="KW-0808">Transferase</keyword>
<gene>
    <name evidence="2" type="ORF">ABW18_00515</name>
</gene>
<dbReference type="SUPFAM" id="SSF52777">
    <property type="entry name" value="CoA-dependent acyltransferases"/>
    <property type="match status" value="2"/>
</dbReference>
<dbReference type="InterPro" id="IPR001242">
    <property type="entry name" value="Condensation_dom"/>
</dbReference>
<dbReference type="InterPro" id="IPR023213">
    <property type="entry name" value="CAT-like_dom_sf"/>
</dbReference>
<proteinExistence type="predicted"/>
<name>A0ABR5IH35_9ACTN</name>
<reference evidence="2 3" key="1">
    <citation type="submission" date="2015-05" db="EMBL/GenBank/DDBJ databases">
        <title>Draft genome sequence of the bacterium Gordonia jacobaea a new member of the Gordonia genus.</title>
        <authorList>
            <person name="Jimenez-Galisteo G."/>
            <person name="Dominguez A."/>
            <person name="Munoz E."/>
            <person name="Vinas M."/>
        </authorList>
    </citation>
    <scope>NUCLEOTIDE SEQUENCE [LARGE SCALE GENOMIC DNA]</scope>
    <source>
        <strain evidence="3">mv1</strain>
    </source>
</reference>
<keyword evidence="2" id="KW-0012">Acyltransferase</keyword>